<feature type="domain" description="HTH tetR-type" evidence="4">
    <location>
        <begin position="5"/>
        <end position="65"/>
    </location>
</feature>
<name>A0A3B0YZC3_9ZZZZ</name>
<keyword evidence="1" id="KW-0805">Transcription regulation</keyword>
<reference evidence="5" key="1">
    <citation type="submission" date="2018-06" db="EMBL/GenBank/DDBJ databases">
        <authorList>
            <person name="Zhirakovskaya E."/>
        </authorList>
    </citation>
    <scope>NUCLEOTIDE SEQUENCE</scope>
</reference>
<dbReference type="InterPro" id="IPR036271">
    <property type="entry name" value="Tet_transcr_reg_TetR-rel_C_sf"/>
</dbReference>
<dbReference type="SUPFAM" id="SSF46689">
    <property type="entry name" value="Homeodomain-like"/>
    <property type="match status" value="1"/>
</dbReference>
<gene>
    <name evidence="5" type="ORF">MNBD_GAMMA12-3789</name>
</gene>
<evidence type="ECO:0000256" key="1">
    <source>
        <dbReference type="ARBA" id="ARBA00023015"/>
    </source>
</evidence>
<sequence length="185" mass="21019">MPKKSDKKVRLLAAARELFHCQGFANTTLSDISKMSGVPLGNVYYYFKTKQELVLTIIEQKVAEYEIHFEQWEKEAPRSRLKYYIEQYEQISDLIKVYGCPDGCLSLELNKENPELSAQANILLSQQLTWVTTQFSKLGRPDARTLALHLMTSLQGSSLLASVLHDKAILTDEIVRLKGLVGKIK</sequence>
<evidence type="ECO:0000256" key="2">
    <source>
        <dbReference type="ARBA" id="ARBA00023125"/>
    </source>
</evidence>
<dbReference type="AlphaFoldDB" id="A0A3B0YZC3"/>
<dbReference type="PRINTS" id="PR00455">
    <property type="entry name" value="HTHTETR"/>
</dbReference>
<accession>A0A3B0YZC3</accession>
<dbReference type="InterPro" id="IPR009057">
    <property type="entry name" value="Homeodomain-like_sf"/>
</dbReference>
<dbReference type="EMBL" id="UOFL01000175">
    <property type="protein sequence ID" value="VAW79559.1"/>
    <property type="molecule type" value="Genomic_DNA"/>
</dbReference>
<evidence type="ECO:0000313" key="5">
    <source>
        <dbReference type="EMBL" id="VAW79559.1"/>
    </source>
</evidence>
<dbReference type="PANTHER" id="PTHR47506">
    <property type="entry name" value="TRANSCRIPTIONAL REGULATORY PROTEIN"/>
    <property type="match status" value="1"/>
</dbReference>
<evidence type="ECO:0000256" key="3">
    <source>
        <dbReference type="ARBA" id="ARBA00023163"/>
    </source>
</evidence>
<keyword evidence="3" id="KW-0804">Transcription</keyword>
<protein>
    <submittedName>
        <fullName evidence="5">Transcriptional regulator, AcrR family</fullName>
    </submittedName>
</protein>
<dbReference type="SUPFAM" id="SSF48498">
    <property type="entry name" value="Tetracyclin repressor-like, C-terminal domain"/>
    <property type="match status" value="1"/>
</dbReference>
<dbReference type="PANTHER" id="PTHR47506:SF1">
    <property type="entry name" value="HTH-TYPE TRANSCRIPTIONAL REGULATOR YJDC"/>
    <property type="match status" value="1"/>
</dbReference>
<evidence type="ECO:0000259" key="4">
    <source>
        <dbReference type="PROSITE" id="PS50977"/>
    </source>
</evidence>
<dbReference type="InterPro" id="IPR001647">
    <property type="entry name" value="HTH_TetR"/>
</dbReference>
<keyword evidence="2" id="KW-0238">DNA-binding</keyword>
<dbReference type="GO" id="GO:0003677">
    <property type="term" value="F:DNA binding"/>
    <property type="evidence" value="ECO:0007669"/>
    <property type="project" value="UniProtKB-KW"/>
</dbReference>
<organism evidence="5">
    <name type="scientific">hydrothermal vent metagenome</name>
    <dbReference type="NCBI Taxonomy" id="652676"/>
    <lineage>
        <taxon>unclassified sequences</taxon>
        <taxon>metagenomes</taxon>
        <taxon>ecological metagenomes</taxon>
    </lineage>
</organism>
<proteinExistence type="predicted"/>
<dbReference type="PROSITE" id="PS50977">
    <property type="entry name" value="HTH_TETR_2"/>
    <property type="match status" value="1"/>
</dbReference>
<dbReference type="Pfam" id="PF00440">
    <property type="entry name" value="TetR_N"/>
    <property type="match status" value="1"/>
</dbReference>
<dbReference type="Gene3D" id="1.10.357.10">
    <property type="entry name" value="Tetracycline Repressor, domain 2"/>
    <property type="match status" value="1"/>
</dbReference>